<dbReference type="AlphaFoldDB" id="A0AAN8V9W0"/>
<accession>A0AAN8V9W0</accession>
<proteinExistence type="predicted"/>
<sequence length="148" mass="16353">MTGVLGLLTVPAVLVVSVGIFLDEPHKPDFAYQQVCQNFLDVCKALWTTCVLMFGGHVYTCTYPLRTLYAGNFWLRIFNRLSGLHSWGTISECPKEPPFPRAVLLEPVALQSIRHDGYSLGASNKLETWNAGPPLQGLTGVSLICWIS</sequence>
<keyword evidence="2" id="KW-1185">Reference proteome</keyword>
<evidence type="ECO:0000313" key="2">
    <source>
        <dbReference type="Proteomes" id="UP001370490"/>
    </source>
</evidence>
<protein>
    <submittedName>
        <fullName evidence="1">Uncharacterized protein</fullName>
    </submittedName>
</protein>
<gene>
    <name evidence="1" type="ORF">RJ641_006255</name>
</gene>
<dbReference type="EMBL" id="JBAMMX010000014">
    <property type="protein sequence ID" value="KAK6927664.1"/>
    <property type="molecule type" value="Genomic_DNA"/>
</dbReference>
<reference evidence="1 2" key="1">
    <citation type="submission" date="2023-12" db="EMBL/GenBank/DDBJ databases">
        <title>A high-quality genome assembly for Dillenia turbinata (Dilleniales).</title>
        <authorList>
            <person name="Chanderbali A."/>
        </authorList>
    </citation>
    <scope>NUCLEOTIDE SEQUENCE [LARGE SCALE GENOMIC DNA]</scope>
    <source>
        <strain evidence="1">LSX21</strain>
        <tissue evidence="1">Leaf</tissue>
    </source>
</reference>
<evidence type="ECO:0000313" key="1">
    <source>
        <dbReference type="EMBL" id="KAK6927664.1"/>
    </source>
</evidence>
<comment type="caution">
    <text evidence="1">The sequence shown here is derived from an EMBL/GenBank/DDBJ whole genome shotgun (WGS) entry which is preliminary data.</text>
</comment>
<dbReference type="Proteomes" id="UP001370490">
    <property type="component" value="Unassembled WGS sequence"/>
</dbReference>
<organism evidence="1 2">
    <name type="scientific">Dillenia turbinata</name>
    <dbReference type="NCBI Taxonomy" id="194707"/>
    <lineage>
        <taxon>Eukaryota</taxon>
        <taxon>Viridiplantae</taxon>
        <taxon>Streptophyta</taxon>
        <taxon>Embryophyta</taxon>
        <taxon>Tracheophyta</taxon>
        <taxon>Spermatophyta</taxon>
        <taxon>Magnoliopsida</taxon>
        <taxon>eudicotyledons</taxon>
        <taxon>Gunneridae</taxon>
        <taxon>Pentapetalae</taxon>
        <taxon>Dilleniales</taxon>
        <taxon>Dilleniaceae</taxon>
        <taxon>Dillenia</taxon>
    </lineage>
</organism>
<name>A0AAN8V9W0_9MAGN</name>